<reference evidence="2 3" key="1">
    <citation type="submission" date="2024-08" db="EMBL/GenBank/DDBJ databases">
        <authorList>
            <person name="Cucini C."/>
            <person name="Frati F."/>
        </authorList>
    </citation>
    <scope>NUCLEOTIDE SEQUENCE [LARGE SCALE GENOMIC DNA]</scope>
</reference>
<evidence type="ECO:0000259" key="1">
    <source>
        <dbReference type="Pfam" id="PF03853"/>
    </source>
</evidence>
<dbReference type="Gene3D" id="3.40.50.10260">
    <property type="entry name" value="YjeF N-terminal domain"/>
    <property type="match status" value="1"/>
</dbReference>
<evidence type="ECO:0000313" key="3">
    <source>
        <dbReference type="Proteomes" id="UP001642540"/>
    </source>
</evidence>
<name>A0ABP1PZK2_9HEXA</name>
<feature type="domain" description="YjeF N-terminal" evidence="1">
    <location>
        <begin position="165"/>
        <end position="225"/>
    </location>
</feature>
<dbReference type="SUPFAM" id="SSF64153">
    <property type="entry name" value="YjeF N-terminal domain-like"/>
    <property type="match status" value="1"/>
</dbReference>
<gene>
    <name evidence="2" type="ORF">ODALV1_LOCUS4276</name>
</gene>
<proteinExistence type="predicted"/>
<dbReference type="InterPro" id="IPR004443">
    <property type="entry name" value="YjeF_N_dom"/>
</dbReference>
<protein>
    <recommendedName>
        <fullName evidence="1">YjeF N-terminal domain-containing protein</fullName>
    </recommendedName>
</protein>
<comment type="caution">
    <text evidence="2">The sequence shown here is derived from an EMBL/GenBank/DDBJ whole genome shotgun (WGS) entry which is preliminary data.</text>
</comment>
<dbReference type="EMBL" id="CAXLJM020000013">
    <property type="protein sequence ID" value="CAL8079090.1"/>
    <property type="molecule type" value="Genomic_DNA"/>
</dbReference>
<sequence length="308" mass="35204">MNDDKQHSLCITEKTISKCKCFPSLRQSLKKKITKLQYFRQNFKLTMSVANSTGPKDPLWKRRGVNQMTPLVLDPAIRGDITLEERYPELYEPIMVVNDSEWVQRSCWFEVHPTDQVNEGVVIDPPCYPSWYSTNTTGKVVAAHLPFTVEYLIGKAMSYGYQLDTLMQRMGSTVADYCSTLILPRRRDIQSVLILAGEHWQGASAIYSGRCLRRMGLQVSLYLDSNAGGTREELQFLNEGGKIYRNLNDMKGLKFRVVVVALENNYSRISKLTHFGEWLQNSVAVFFGSSRAKMFLYSCSSNFLRGEL</sequence>
<dbReference type="InterPro" id="IPR036652">
    <property type="entry name" value="YjeF_N_dom_sf"/>
</dbReference>
<dbReference type="Proteomes" id="UP001642540">
    <property type="component" value="Unassembled WGS sequence"/>
</dbReference>
<organism evidence="2 3">
    <name type="scientific">Orchesella dallaii</name>
    <dbReference type="NCBI Taxonomy" id="48710"/>
    <lineage>
        <taxon>Eukaryota</taxon>
        <taxon>Metazoa</taxon>
        <taxon>Ecdysozoa</taxon>
        <taxon>Arthropoda</taxon>
        <taxon>Hexapoda</taxon>
        <taxon>Collembola</taxon>
        <taxon>Entomobryomorpha</taxon>
        <taxon>Entomobryoidea</taxon>
        <taxon>Orchesellidae</taxon>
        <taxon>Orchesellinae</taxon>
        <taxon>Orchesella</taxon>
    </lineage>
</organism>
<dbReference type="Pfam" id="PF03853">
    <property type="entry name" value="YjeF_N"/>
    <property type="match status" value="1"/>
</dbReference>
<accession>A0ABP1PZK2</accession>
<keyword evidence="3" id="KW-1185">Reference proteome</keyword>
<evidence type="ECO:0000313" key="2">
    <source>
        <dbReference type="EMBL" id="CAL8079090.1"/>
    </source>
</evidence>